<dbReference type="InterPro" id="IPR001304">
    <property type="entry name" value="C-type_lectin-like"/>
</dbReference>
<reference evidence="6" key="1">
    <citation type="submission" date="2023-09" db="UniProtKB">
        <authorList>
            <consortium name="Ensembl"/>
        </authorList>
    </citation>
    <scope>IDENTIFICATION</scope>
</reference>
<dbReference type="CDD" id="cd03590">
    <property type="entry name" value="CLECT_DC-SIGN_like"/>
    <property type="match status" value="1"/>
</dbReference>
<dbReference type="InterPro" id="IPR016187">
    <property type="entry name" value="CTDL_fold"/>
</dbReference>
<dbReference type="GeneTree" id="ENSGT01020000230338"/>
<dbReference type="InterPro" id="IPR018378">
    <property type="entry name" value="C-type_lectin_CS"/>
</dbReference>
<dbReference type="SUPFAM" id="SSF56436">
    <property type="entry name" value="C-type lectin-like"/>
    <property type="match status" value="1"/>
</dbReference>
<protein>
    <submittedName>
        <fullName evidence="6 8">Hepatic lectin-like</fullName>
    </submittedName>
</protein>
<dbReference type="PROSITE" id="PS00615">
    <property type="entry name" value="C_TYPE_LECTIN_1"/>
    <property type="match status" value="1"/>
</dbReference>
<dbReference type="GeneID" id="103375349"/>
<dbReference type="RefSeq" id="XP_008303827.1">
    <property type="nucleotide sequence ID" value="XM_008305605.1"/>
</dbReference>
<dbReference type="OrthoDB" id="8950604at2759"/>
<dbReference type="GO" id="GO:0030246">
    <property type="term" value="F:carbohydrate binding"/>
    <property type="evidence" value="ECO:0007669"/>
    <property type="project" value="UniProtKB-KW"/>
</dbReference>
<evidence type="ECO:0000313" key="8">
    <source>
        <dbReference type="RefSeq" id="XP_008303827.1"/>
    </source>
</evidence>
<keyword evidence="7" id="KW-1185">Reference proteome</keyword>
<keyword evidence="4" id="KW-0472">Membrane</keyword>
<dbReference type="SMART" id="SM00034">
    <property type="entry name" value="CLECT"/>
    <property type="match status" value="1"/>
</dbReference>
<keyword evidence="2" id="KW-1015">Disulfide bond</keyword>
<evidence type="ECO:0000256" key="4">
    <source>
        <dbReference type="SAM" id="Phobius"/>
    </source>
</evidence>
<organism evidence="6">
    <name type="scientific">Stegastes partitus</name>
    <name type="common">bicolor damselfish</name>
    <dbReference type="NCBI Taxonomy" id="144197"/>
    <lineage>
        <taxon>Eukaryota</taxon>
        <taxon>Metazoa</taxon>
        <taxon>Chordata</taxon>
        <taxon>Craniata</taxon>
        <taxon>Vertebrata</taxon>
        <taxon>Euteleostomi</taxon>
        <taxon>Actinopterygii</taxon>
        <taxon>Neopterygii</taxon>
        <taxon>Teleostei</taxon>
        <taxon>Neoteleostei</taxon>
        <taxon>Acanthomorphata</taxon>
        <taxon>Ovalentaria</taxon>
        <taxon>Pomacentridae</taxon>
        <taxon>Stegastes</taxon>
    </lineage>
</organism>
<proteinExistence type="predicted"/>
<feature type="coiled-coil region" evidence="3">
    <location>
        <begin position="75"/>
        <end position="137"/>
    </location>
</feature>
<dbReference type="InterPro" id="IPR050111">
    <property type="entry name" value="C-type_lectin/snaclec_domain"/>
</dbReference>
<reference evidence="8" key="2">
    <citation type="submission" date="2025-04" db="UniProtKB">
        <authorList>
            <consortium name="RefSeq"/>
        </authorList>
    </citation>
    <scope>IDENTIFICATION</scope>
</reference>
<keyword evidence="3" id="KW-0175">Coiled coil</keyword>
<sequence length="263" mass="30182">MSMAMMYKLEDAEGDTWSTMTPDKRSQYGLRSHSRVWWIRAAAVGLGLLLLILIFGLVAHNASSIGQRKLLLDHMVQREKLIQNLTTDNNALRDELKLMKINSSRLTKEMEVLQSQYNTTAASRDNLQQEVNRLNATTCKVCQQGWVKFNNKCYYASKKGQNKNWEDSRVDCLRKGASLVMPTTRAELDFVVTLYSRTWIGLSDKKKEGTWHWVDGTELQTAFWQTGEPNNDDSNEDCAEISRTTGEWNDVSCNTRIPWICED</sequence>
<accession>A0A3B5ACK0</accession>
<dbReference type="InterPro" id="IPR033989">
    <property type="entry name" value="CD209-like_CTLD"/>
</dbReference>
<dbReference type="Proteomes" id="UP000694891">
    <property type="component" value="Unplaced"/>
</dbReference>
<evidence type="ECO:0000313" key="6">
    <source>
        <dbReference type="Ensembl" id="ENSSPAP00000015604.1"/>
    </source>
</evidence>
<feature type="domain" description="C-type lectin" evidence="5">
    <location>
        <begin position="149"/>
        <end position="262"/>
    </location>
</feature>
<evidence type="ECO:0000313" key="7">
    <source>
        <dbReference type="Proteomes" id="UP000694891"/>
    </source>
</evidence>
<dbReference type="Ensembl" id="ENSSPAT00000015855.1">
    <property type="protein sequence ID" value="ENSSPAP00000015604.1"/>
    <property type="gene ID" value="ENSSPAG00000011776.1"/>
</dbReference>
<dbReference type="Pfam" id="PF00059">
    <property type="entry name" value="Lectin_C"/>
    <property type="match status" value="1"/>
</dbReference>
<dbReference type="PANTHER" id="PTHR22803">
    <property type="entry name" value="MANNOSE, PHOSPHOLIPASE, LECTIN RECEPTOR RELATED"/>
    <property type="match status" value="1"/>
</dbReference>
<name>A0A3B5ACK0_9TELE</name>
<gene>
    <name evidence="8" type="primary">LOC103375349</name>
</gene>
<keyword evidence="4" id="KW-0812">Transmembrane</keyword>
<evidence type="ECO:0000256" key="2">
    <source>
        <dbReference type="ARBA" id="ARBA00023157"/>
    </source>
</evidence>
<dbReference type="InterPro" id="IPR016186">
    <property type="entry name" value="C-type_lectin-like/link_sf"/>
</dbReference>
<dbReference type="STRING" id="144197.ENSSPAP00000015604"/>
<dbReference type="AlphaFoldDB" id="A0A3B5ACK0"/>
<feature type="transmembrane region" description="Helical" evidence="4">
    <location>
        <begin position="37"/>
        <end position="59"/>
    </location>
</feature>
<keyword evidence="1" id="KW-0430">Lectin</keyword>
<dbReference type="Gene3D" id="3.10.100.10">
    <property type="entry name" value="Mannose-Binding Protein A, subunit A"/>
    <property type="match status" value="1"/>
</dbReference>
<keyword evidence="4" id="KW-1133">Transmembrane helix</keyword>
<evidence type="ECO:0000256" key="3">
    <source>
        <dbReference type="SAM" id="Coils"/>
    </source>
</evidence>
<evidence type="ECO:0000259" key="5">
    <source>
        <dbReference type="PROSITE" id="PS50041"/>
    </source>
</evidence>
<dbReference type="PROSITE" id="PS50041">
    <property type="entry name" value="C_TYPE_LECTIN_2"/>
    <property type="match status" value="1"/>
</dbReference>
<evidence type="ECO:0000256" key="1">
    <source>
        <dbReference type="ARBA" id="ARBA00022734"/>
    </source>
</evidence>